<comment type="caution">
    <text evidence="4">The sequence shown here is derived from an EMBL/GenBank/DDBJ whole genome shotgun (WGS) entry which is preliminary data.</text>
</comment>
<reference evidence="4" key="1">
    <citation type="journal article" date="2021" name="PeerJ">
        <title>Extensive microbial diversity within the chicken gut microbiome revealed by metagenomics and culture.</title>
        <authorList>
            <person name="Gilroy R."/>
            <person name="Ravi A."/>
            <person name="Getino M."/>
            <person name="Pursley I."/>
            <person name="Horton D.L."/>
            <person name="Alikhan N.F."/>
            <person name="Baker D."/>
            <person name="Gharbi K."/>
            <person name="Hall N."/>
            <person name="Watson M."/>
            <person name="Adriaenssens E.M."/>
            <person name="Foster-Nyarko E."/>
            <person name="Jarju S."/>
            <person name="Secka A."/>
            <person name="Antonio M."/>
            <person name="Oren A."/>
            <person name="Chaudhuri R.R."/>
            <person name="La Ragione R."/>
            <person name="Hildebrand F."/>
            <person name="Pallen M.J."/>
        </authorList>
    </citation>
    <scope>NUCLEOTIDE SEQUENCE</scope>
    <source>
        <strain evidence="4">ChiHejej3B27-2180</strain>
    </source>
</reference>
<dbReference type="Proteomes" id="UP000886878">
    <property type="component" value="Unassembled WGS sequence"/>
</dbReference>
<dbReference type="GO" id="GO:0004359">
    <property type="term" value="F:glutaminase activity"/>
    <property type="evidence" value="ECO:0007669"/>
    <property type="project" value="UniProtKB-UniRule"/>
</dbReference>
<comment type="catalytic activity">
    <reaction evidence="2">
        <text>L-glutamine + H2O = L-glutamate + NH4(+)</text>
        <dbReference type="Rhea" id="RHEA:15889"/>
        <dbReference type="ChEBI" id="CHEBI:15377"/>
        <dbReference type="ChEBI" id="CHEBI:28938"/>
        <dbReference type="ChEBI" id="CHEBI:29985"/>
        <dbReference type="ChEBI" id="CHEBI:58359"/>
        <dbReference type="EC" id="3.5.1.2"/>
    </reaction>
</comment>
<dbReference type="EC" id="3.5.1.2" evidence="2"/>
<evidence type="ECO:0000256" key="1">
    <source>
        <dbReference type="ARBA" id="ARBA00022962"/>
    </source>
</evidence>
<comment type="subunit">
    <text evidence="2">Forms a heterodimer with MurT.</text>
</comment>
<dbReference type="GO" id="GO:0140282">
    <property type="term" value="F:carbon-nitrogen ligase activity on lipid II"/>
    <property type="evidence" value="ECO:0007669"/>
    <property type="project" value="UniProtKB-UniRule"/>
</dbReference>
<sequence>MAKYHLQLAHFYGDLMNTYGDIGNITALKYYAKQMDTDIHAEVISMGDDFAADKFDLSLFGGGQDYEQMVISKDIQDKKEQMIEYIEDNKPFLAICGGYQLLGHYYIGADGERIPGIGALDHYTLSQDHHRFIGNIVIENQKLGKLHGFENHNGRTFLGKSEKPLGIVLSGHGNNGEDKTEGAIYKSTYCSYFHGPILTRNGEIAKEMLLMALHNKYPEEDFSQQAALEIKPTF</sequence>
<name>A0A9D1U3C7_9LACO</name>
<dbReference type="Pfam" id="PF07685">
    <property type="entry name" value="GATase_3"/>
    <property type="match status" value="1"/>
</dbReference>
<keyword evidence="2" id="KW-0961">Cell wall biogenesis/degradation</keyword>
<dbReference type="GO" id="GO:0071555">
    <property type="term" value="P:cell wall organization"/>
    <property type="evidence" value="ECO:0007669"/>
    <property type="project" value="UniProtKB-KW"/>
</dbReference>
<dbReference type="GO" id="GO:0009236">
    <property type="term" value="P:cobalamin biosynthetic process"/>
    <property type="evidence" value="ECO:0007669"/>
    <property type="project" value="InterPro"/>
</dbReference>
<evidence type="ECO:0000256" key="2">
    <source>
        <dbReference type="HAMAP-Rule" id="MF_02213"/>
    </source>
</evidence>
<comment type="catalytic activity">
    <reaction evidence="2">
        <text>beta-D-GlcNAc-(1-&gt;4)-Mur2Ac(oyl-L-Ala-gamma-D-Glu-L-Lys-D-Ala-D-Ala)-di-trans,octa-cis-undecaprenyl diphosphate + L-glutamine + ATP + H2O = beta-D-GlcNAc-(1-&gt;4)-Mur2Ac(oyl-L-Ala-D-isoglutaminyl-L-Lys-D-Ala-D-Ala)-di-trans,octa-cis-undecaprenyl diphosphate + L-glutamate + ADP + phosphate + H(+)</text>
        <dbReference type="Rhea" id="RHEA:57928"/>
        <dbReference type="ChEBI" id="CHEBI:15377"/>
        <dbReference type="ChEBI" id="CHEBI:15378"/>
        <dbReference type="ChEBI" id="CHEBI:29985"/>
        <dbReference type="ChEBI" id="CHEBI:30616"/>
        <dbReference type="ChEBI" id="CHEBI:43474"/>
        <dbReference type="ChEBI" id="CHEBI:58359"/>
        <dbReference type="ChEBI" id="CHEBI:60033"/>
        <dbReference type="ChEBI" id="CHEBI:62233"/>
        <dbReference type="ChEBI" id="CHEBI:456216"/>
        <dbReference type="EC" id="6.3.5.13"/>
    </reaction>
</comment>
<keyword evidence="2" id="KW-0573">Peptidoglycan synthesis</keyword>
<dbReference type="HAMAP" id="MF_02213">
    <property type="entry name" value="Lipid_II_synth_GatD"/>
    <property type="match status" value="1"/>
</dbReference>
<dbReference type="AlphaFoldDB" id="A0A9D1U3C7"/>
<dbReference type="Gene3D" id="3.40.50.880">
    <property type="match status" value="1"/>
</dbReference>
<dbReference type="PROSITE" id="PS51274">
    <property type="entry name" value="GATASE_COBBQ"/>
    <property type="match status" value="1"/>
</dbReference>
<evidence type="ECO:0000313" key="4">
    <source>
        <dbReference type="EMBL" id="HIW70481.1"/>
    </source>
</evidence>
<dbReference type="InterPro" id="IPR033949">
    <property type="entry name" value="CobQ_GATase1"/>
</dbReference>
<accession>A0A9D1U3C7</accession>
<comment type="pathway">
    <text evidence="2">Cell wall biogenesis; peptidoglycan biosynthesis.</text>
</comment>
<keyword evidence="2" id="KW-0436">Ligase</keyword>
<reference evidence="4" key="2">
    <citation type="submission" date="2021-04" db="EMBL/GenBank/DDBJ databases">
        <authorList>
            <person name="Gilroy R."/>
        </authorList>
    </citation>
    <scope>NUCLEOTIDE SEQUENCE</scope>
    <source>
        <strain evidence="4">ChiHejej3B27-2180</strain>
    </source>
</reference>
<keyword evidence="2" id="KW-0378">Hydrolase</keyword>
<dbReference type="InterPro" id="IPR029062">
    <property type="entry name" value="Class_I_gatase-like"/>
</dbReference>
<dbReference type="PANTHER" id="PTHR21343:SF9">
    <property type="entry name" value="LIPID II ISOGLUTAMINYL SYNTHASE (GLUTAMINE-HYDROLYZING) SUBUNIT GATD"/>
    <property type="match status" value="1"/>
</dbReference>
<feature type="domain" description="CobB/CobQ-like glutamine amidotransferase" evidence="3">
    <location>
        <begin position="8"/>
        <end position="201"/>
    </location>
</feature>
<dbReference type="EC" id="6.3.5.13" evidence="2"/>
<feature type="binding site" evidence="2">
    <location>
        <position position="131"/>
    </location>
    <ligand>
        <name>substrate</name>
    </ligand>
</feature>
<dbReference type="InterPro" id="IPR011698">
    <property type="entry name" value="GATase_3"/>
</dbReference>
<dbReference type="GO" id="GO:0008360">
    <property type="term" value="P:regulation of cell shape"/>
    <property type="evidence" value="ECO:0007669"/>
    <property type="project" value="UniProtKB-KW"/>
</dbReference>
<dbReference type="InterPro" id="IPR043702">
    <property type="entry name" value="Lipid_II_synth_GatD"/>
</dbReference>
<comment type="similarity">
    <text evidence="2">Belongs to the CobB/CobQ family. GatD subfamily.</text>
</comment>
<comment type="function">
    <text evidence="2">The lipid II isoglutaminyl synthase complex catalyzes the formation of alpha-D-isoglutamine in the cell wall lipid II stem peptide. The GatD subunit catalyzes the hydrolysis of glutamine to glutamate and ammonia. The resulting ammonia molecule is channeled to the active site of MurT.</text>
</comment>
<keyword evidence="1 2" id="KW-0315">Glutamine amidotransferase</keyword>
<proteinExistence type="inferred from homology"/>
<gene>
    <name evidence="2" type="primary">gatD</name>
    <name evidence="4" type="ORF">H9876_03775</name>
</gene>
<dbReference type="CDD" id="cd01750">
    <property type="entry name" value="GATase1_CobQ"/>
    <property type="match status" value="1"/>
</dbReference>
<dbReference type="EMBL" id="DXGK01000075">
    <property type="protein sequence ID" value="HIW70481.1"/>
    <property type="molecule type" value="Genomic_DNA"/>
</dbReference>
<protein>
    <recommendedName>
        <fullName evidence="2">Lipid II isoglutaminyl synthase (glutamine-hydrolyzing) subunit GatD</fullName>
        <ecNumber evidence="2">6.3.5.13</ecNumber>
    </recommendedName>
    <alternativeName>
        <fullName evidence="2">Lipid II isoglutaminyl synthase glutaminase subunit</fullName>
        <ecNumber evidence="2">3.5.1.2</ecNumber>
    </alternativeName>
</protein>
<organism evidence="4 5">
    <name type="scientific">Candidatus Limosilactobacillus merdipullorum</name>
    <dbReference type="NCBI Taxonomy" id="2838653"/>
    <lineage>
        <taxon>Bacteria</taxon>
        <taxon>Bacillati</taxon>
        <taxon>Bacillota</taxon>
        <taxon>Bacilli</taxon>
        <taxon>Lactobacillales</taxon>
        <taxon>Lactobacillaceae</taxon>
        <taxon>Limosilactobacillus</taxon>
    </lineage>
</organism>
<evidence type="ECO:0000313" key="5">
    <source>
        <dbReference type="Proteomes" id="UP000886878"/>
    </source>
</evidence>
<feature type="active site" evidence="2">
    <location>
        <position position="194"/>
    </location>
</feature>
<dbReference type="SUPFAM" id="SSF52317">
    <property type="entry name" value="Class I glutamine amidotransferase-like"/>
    <property type="match status" value="1"/>
</dbReference>
<feature type="active site" description="Nucleophile" evidence="2">
    <location>
        <position position="96"/>
    </location>
</feature>
<dbReference type="PANTHER" id="PTHR21343">
    <property type="entry name" value="DETHIOBIOTIN SYNTHETASE"/>
    <property type="match status" value="1"/>
</dbReference>
<dbReference type="GO" id="GO:0009252">
    <property type="term" value="P:peptidoglycan biosynthetic process"/>
    <property type="evidence" value="ECO:0007669"/>
    <property type="project" value="UniProtKB-UniRule"/>
</dbReference>
<evidence type="ECO:0000259" key="3">
    <source>
        <dbReference type="Pfam" id="PF07685"/>
    </source>
</evidence>
<keyword evidence="2" id="KW-0133">Cell shape</keyword>